<protein>
    <recommendedName>
        <fullName evidence="4">EDD domain protein, DegV family</fullName>
    </recommendedName>
</protein>
<evidence type="ECO:0000313" key="2">
    <source>
        <dbReference type="EMBL" id="AJQ95912.1"/>
    </source>
</evidence>
<dbReference type="InterPro" id="IPR003797">
    <property type="entry name" value="DegV"/>
</dbReference>
<sequence length="314" mass="35794">MNKSVVLVDACCDIPRSFLENHQIEILPNHVASIKRYYTDTKDPRESLEFYNALRKQKEKMKHTGISEEFYSSLLLDRLIHEFDSALIITSDQAFSHNYRLIKEIGILNKEQITSVRRKLGLNPSFKIKLIDSNSVASGEGLLLHECIRLIKEKALAIENIPNLLEDTIKQLRTVFAVRHPDFFKNSTLLKYADTDKKYFGKLNYQLTKLMGHRPVISLTEGQYQLTDKEKSFDDAVKNITTQVQQAIDAGLNKAVINISYAGHLAELRANHHISQLNRFAQEHDVRILTSVMSISVAAHFGPQAIAISFVEED</sequence>
<dbReference type="AlphaFoldDB" id="A0A0C5VMF7"/>
<evidence type="ECO:0008006" key="4">
    <source>
        <dbReference type="Google" id="ProtNLM"/>
    </source>
</evidence>
<dbReference type="OrthoDB" id="6195997at2"/>
<keyword evidence="3" id="KW-1185">Reference proteome</keyword>
<proteinExistence type="predicted"/>
<dbReference type="Proteomes" id="UP000032266">
    <property type="component" value="Chromosome"/>
</dbReference>
<keyword evidence="1" id="KW-0446">Lipid-binding</keyword>
<dbReference type="STRING" id="1445510.YC6258_03876"/>
<dbReference type="InterPro" id="IPR043168">
    <property type="entry name" value="DegV_C"/>
</dbReference>
<reference evidence="2 3" key="1">
    <citation type="submission" date="2014-01" db="EMBL/GenBank/DDBJ databases">
        <title>Full genme sequencing of cellulolytic bacterium Gynuella sunshinyii YC6258T gen. nov., sp. nov.</title>
        <authorList>
            <person name="Khan H."/>
            <person name="Chung E.J."/>
            <person name="Chung Y.R."/>
        </authorList>
    </citation>
    <scope>NUCLEOTIDE SEQUENCE [LARGE SCALE GENOMIC DNA]</scope>
    <source>
        <strain evidence="2 3">YC6258</strain>
    </source>
</reference>
<dbReference type="Pfam" id="PF02645">
    <property type="entry name" value="DegV"/>
    <property type="match status" value="1"/>
</dbReference>
<dbReference type="PANTHER" id="PTHR33434:SF2">
    <property type="entry name" value="FATTY ACID-BINDING PROTEIN TM_1468"/>
    <property type="match status" value="1"/>
</dbReference>
<dbReference type="GO" id="GO:0008289">
    <property type="term" value="F:lipid binding"/>
    <property type="evidence" value="ECO:0007669"/>
    <property type="project" value="UniProtKB-KW"/>
</dbReference>
<dbReference type="HOGENOM" id="CLU_069606_0_0_6"/>
<name>A0A0C5VMF7_9GAMM</name>
<dbReference type="PROSITE" id="PS51482">
    <property type="entry name" value="DEGV"/>
    <property type="match status" value="1"/>
</dbReference>
<dbReference type="InterPro" id="IPR050270">
    <property type="entry name" value="DegV_domain_contain"/>
</dbReference>
<gene>
    <name evidence="2" type="ORF">YC6258_03876</name>
</gene>
<dbReference type="PANTHER" id="PTHR33434">
    <property type="entry name" value="DEGV DOMAIN-CONTAINING PROTEIN DR_1986-RELATED"/>
    <property type="match status" value="1"/>
</dbReference>
<evidence type="ECO:0000256" key="1">
    <source>
        <dbReference type="ARBA" id="ARBA00023121"/>
    </source>
</evidence>
<dbReference type="Gene3D" id="3.40.50.10170">
    <property type="match status" value="1"/>
</dbReference>
<accession>A0A0C5VMF7</accession>
<dbReference type="RefSeq" id="WP_044618062.1">
    <property type="nucleotide sequence ID" value="NZ_CP007142.1"/>
</dbReference>
<dbReference type="Gene3D" id="3.30.1180.10">
    <property type="match status" value="1"/>
</dbReference>
<dbReference type="KEGG" id="gsn:YC6258_03876"/>
<evidence type="ECO:0000313" key="3">
    <source>
        <dbReference type="Proteomes" id="UP000032266"/>
    </source>
</evidence>
<dbReference type="EMBL" id="CP007142">
    <property type="protein sequence ID" value="AJQ95912.1"/>
    <property type="molecule type" value="Genomic_DNA"/>
</dbReference>
<dbReference type="SUPFAM" id="SSF82549">
    <property type="entry name" value="DAK1/DegV-like"/>
    <property type="match status" value="1"/>
</dbReference>
<organism evidence="2 3">
    <name type="scientific">Gynuella sunshinyii YC6258</name>
    <dbReference type="NCBI Taxonomy" id="1445510"/>
    <lineage>
        <taxon>Bacteria</taxon>
        <taxon>Pseudomonadati</taxon>
        <taxon>Pseudomonadota</taxon>
        <taxon>Gammaproteobacteria</taxon>
        <taxon>Oceanospirillales</taxon>
        <taxon>Saccharospirillaceae</taxon>
        <taxon>Gynuella</taxon>
    </lineage>
</organism>